<feature type="transmembrane region" description="Helical" evidence="17">
    <location>
        <begin position="542"/>
        <end position="562"/>
    </location>
</feature>
<evidence type="ECO:0000256" key="1">
    <source>
        <dbReference type="ARBA" id="ARBA00004651"/>
    </source>
</evidence>
<dbReference type="InterPro" id="IPR003593">
    <property type="entry name" value="AAA+_ATPase"/>
</dbReference>
<evidence type="ECO:0000259" key="18">
    <source>
        <dbReference type="PROSITE" id="PS50893"/>
    </source>
</evidence>
<comment type="catalytic activity">
    <reaction evidence="15">
        <text>17beta-estradiol 17-O-(beta-D-glucuronate)(in) + ATP + H2O = 17beta-estradiol 17-O-(beta-D-glucuronate)(out) + ADP + phosphate + H(+)</text>
        <dbReference type="Rhea" id="RHEA:60128"/>
        <dbReference type="ChEBI" id="CHEBI:15377"/>
        <dbReference type="ChEBI" id="CHEBI:15378"/>
        <dbReference type="ChEBI" id="CHEBI:30616"/>
        <dbReference type="ChEBI" id="CHEBI:43474"/>
        <dbReference type="ChEBI" id="CHEBI:82961"/>
        <dbReference type="ChEBI" id="CHEBI:456216"/>
    </reaction>
    <physiologicalReaction direction="left-to-right" evidence="15">
        <dbReference type="Rhea" id="RHEA:60129"/>
    </physiologicalReaction>
</comment>
<feature type="domain" description="ABC transmembrane type-1" evidence="19">
    <location>
        <begin position="279"/>
        <end position="559"/>
    </location>
</feature>
<evidence type="ECO:0000256" key="4">
    <source>
        <dbReference type="ARBA" id="ARBA00022475"/>
    </source>
</evidence>
<evidence type="ECO:0000256" key="17">
    <source>
        <dbReference type="SAM" id="Phobius"/>
    </source>
</evidence>
<keyword evidence="10 17" id="KW-1133">Transmembrane helix</keyword>
<dbReference type="GO" id="GO:0016324">
    <property type="term" value="C:apical plasma membrane"/>
    <property type="evidence" value="ECO:0007669"/>
    <property type="project" value="TreeGrafter"/>
</dbReference>
<feature type="transmembrane region" description="Helical" evidence="17">
    <location>
        <begin position="14"/>
        <end position="35"/>
    </location>
</feature>
<feature type="transmembrane region" description="Helical" evidence="17">
    <location>
        <begin position="417"/>
        <end position="437"/>
    </location>
</feature>
<dbReference type="Ensembl" id="ENSOMYT00000051364.2">
    <property type="protein sequence ID" value="ENSOMYP00000047193.2"/>
    <property type="gene ID" value="ENSOMYG00000019652.2"/>
</dbReference>
<dbReference type="PANTHER" id="PTHR24223:SF176">
    <property type="entry name" value="ATP-BINDING CASSETTE SUB-FAMILY C MEMBER 2"/>
    <property type="match status" value="1"/>
</dbReference>
<evidence type="ECO:0000256" key="13">
    <source>
        <dbReference type="ARBA" id="ARBA00034018"/>
    </source>
</evidence>
<dbReference type="InterPro" id="IPR036640">
    <property type="entry name" value="ABC1_TM_sf"/>
</dbReference>
<evidence type="ECO:0000256" key="10">
    <source>
        <dbReference type="ARBA" id="ARBA00022989"/>
    </source>
</evidence>
<keyword evidence="11" id="KW-0445">Lipid transport</keyword>
<reference evidence="20" key="3">
    <citation type="submission" date="2025-09" db="UniProtKB">
        <authorList>
            <consortium name="Ensembl"/>
        </authorList>
    </citation>
    <scope>IDENTIFICATION</scope>
</reference>
<dbReference type="InterPro" id="IPR003439">
    <property type="entry name" value="ABC_transporter-like_ATP-bd"/>
</dbReference>
<dbReference type="GeneTree" id="ENSGT00940000164383"/>
<dbReference type="PROSITE" id="PS50893">
    <property type="entry name" value="ABC_TRANSPORTER_2"/>
    <property type="match status" value="2"/>
</dbReference>
<dbReference type="SUPFAM" id="SSF90123">
    <property type="entry name" value="ABC transporter transmembrane region"/>
    <property type="match status" value="2"/>
</dbReference>
<dbReference type="CDD" id="cd18603">
    <property type="entry name" value="ABC_6TM_MRP1_2_3_6_D2_like"/>
    <property type="match status" value="1"/>
</dbReference>
<comment type="subcellular location">
    <subcellularLocation>
        <location evidence="1">Cell membrane</location>
        <topology evidence="1">Multi-pass membrane protein</topology>
    </subcellularLocation>
</comment>
<feature type="transmembrane region" description="Helical" evidence="17">
    <location>
        <begin position="309"/>
        <end position="332"/>
    </location>
</feature>
<organism evidence="20 21">
    <name type="scientific">Oncorhynchus mykiss</name>
    <name type="common">Rainbow trout</name>
    <name type="synonym">Salmo gairdneri</name>
    <dbReference type="NCBI Taxonomy" id="8022"/>
    <lineage>
        <taxon>Eukaryota</taxon>
        <taxon>Metazoa</taxon>
        <taxon>Chordata</taxon>
        <taxon>Craniata</taxon>
        <taxon>Vertebrata</taxon>
        <taxon>Euteleostomi</taxon>
        <taxon>Actinopterygii</taxon>
        <taxon>Neopterygii</taxon>
        <taxon>Teleostei</taxon>
        <taxon>Protacanthopterygii</taxon>
        <taxon>Salmoniformes</taxon>
        <taxon>Salmonidae</taxon>
        <taxon>Salmoninae</taxon>
        <taxon>Oncorhynchus</taxon>
    </lineage>
</organism>
<accession>A0A8C7R6H9</accession>
<evidence type="ECO:0000313" key="21">
    <source>
        <dbReference type="Proteomes" id="UP000694395"/>
    </source>
</evidence>
<keyword evidence="3" id="KW-0813">Transport</keyword>
<feature type="region of interest" description="Disordered" evidence="16">
    <location>
        <begin position="205"/>
        <end position="232"/>
    </location>
</feature>
<dbReference type="InterPro" id="IPR027417">
    <property type="entry name" value="P-loop_NTPase"/>
</dbReference>
<sequence length="1474" mass="165313">MCDPDLPVCVEQTVLVWAPLGFLWLCAPWHIAVLCRKATPTKHLSKLYLCKQVNKAPVHDMPRWATFGTLLISVCNLYFSGREDIQWDLPRFCLFYISFGLELIALILSAFADVPREAEDLVKKVPNYVLNSCQILLSIVLHCSPILTNQVDILEKSISTTYMNKRPLVQKDLWELSEAESTLQISQRFLQTMQTELKAARTRLQTKMRKRGEEKASKGQGEGLQNGHQNRLGKGVSQDVLMMVREEKKKKKKEEKEYYPKSWLIPTIATTFKGVLWESAIFKLITDLLSFASPQILKLMISFTMDKSIYTWTGYMYAVLLILVAIFQSLFLQQYFQRCFVLGMKVKTAIMVAVYKKALVVSNDARKESTVGETVNLMSADAHRFNDVVNFIHLLWSCPLQIALAIAFLWIELGPAVLAGLAVMVLMVPINGLLANMSKNVQIENMRYKDKRMKIVNEMLNGIKILKLYAWEPSFQNQVMGIREQELVVMRKFAYLSSVSTFVFSCAPALVSLATFAVFVAVDSENVLDAGKAFTSISLFNILRFPLAFLPMLIAAMVQTSVSKKRLEKFLGGDDLDTNIVRHDPSFSSVSLEIKPGKLVAVVGVVGSGKSSLISAMLGEMHSSKGFINVQGSVAFVPQQAWIQNATLRDNILFGYPLEDSRFQATLEACALGPDLELLPGGDQTEIGEKGINLSGGQKQRVSLARAAYSQADVYLLDDPLSAVDSHVGKHLFEEVVGPKGILKDKTRILVTHGVSFLPYVDEIVVLKEGCVSEVGSYQSLKDSKGAFSEFLDTYAKDEDPTSDGEEVGLVPDLQDPQADTPPEDIVSMTLRRESSIRRSQRNGRYERERAKEKEGESGGQKSSTSQPFLINGLWRGEGQVKFSVYLQYLRAMGWGYSTMFFLVYFIQNVAFIGQNLWLSDWTNDAEDYYNKTYPNWKRDTRIGVFGALGVAQGVFVFMGTLLLANGSINASRILHSRLLNNILRVPMMFFDTTPSGRVVNRFAKDIFTVDEAIPQSFRSWIMCFLGVLGTLFVICLATPIFTAIIIPLAVVYYFVQRFYVASSRQLRRLDSVSRSPIYSHFGETVSGLSVIRAYGHQDRFLKHNEKIIDENLKSVYLWIISNRWLAIRLEFLGNLVVFFSALLAVIARDSLDSGLVGLSISYALNVTQTLNWLVRMTSELETNIVAVERVSEYTEMENEADWVSGIRPPEKWPEAGRLRFENFKVRYRPELDLVLHGITCDIDSTEKIGIVGRTGAGKSSLTNCLFRIIEAAEGRILIDGTDIATLGLHDLRTRLTIIPQDPVLFSGTLRMNLDPFETFSDEEIWRVLELSHLKEYVGGLQEGLTHEVSEGGENLSIGQRQLLCLARALLRKSRILILDEATAAVDLETDSLIQKTIRREFSHCTVLTIAHRLHSILDSSRVMVLDAGKIVEFDSPSTLFNKQGHFYSMARDAGITTVDSTALDSTALDSTAL</sequence>
<dbReference type="Pfam" id="PF00005">
    <property type="entry name" value="ABC_tran"/>
    <property type="match status" value="2"/>
</dbReference>
<feature type="transmembrane region" description="Helical" evidence="17">
    <location>
        <begin position="943"/>
        <end position="965"/>
    </location>
</feature>
<evidence type="ECO:0000256" key="9">
    <source>
        <dbReference type="ARBA" id="ARBA00022967"/>
    </source>
</evidence>
<evidence type="ECO:0000256" key="12">
    <source>
        <dbReference type="ARBA" id="ARBA00023136"/>
    </source>
</evidence>
<comment type="catalytic activity">
    <reaction evidence="14">
        <text>leukotriene C4(in) + ATP + H2O = leukotriene C4(out) + ADP + phosphate + H(+)</text>
        <dbReference type="Rhea" id="RHEA:38963"/>
        <dbReference type="ChEBI" id="CHEBI:15377"/>
        <dbReference type="ChEBI" id="CHEBI:15378"/>
        <dbReference type="ChEBI" id="CHEBI:30616"/>
        <dbReference type="ChEBI" id="CHEBI:43474"/>
        <dbReference type="ChEBI" id="CHEBI:57973"/>
        <dbReference type="ChEBI" id="CHEBI:456216"/>
    </reaction>
    <physiologicalReaction direction="left-to-right" evidence="14">
        <dbReference type="Rhea" id="RHEA:38964"/>
    </physiologicalReaction>
</comment>
<keyword evidence="8" id="KW-0067">ATP-binding</keyword>
<dbReference type="CDD" id="cd18595">
    <property type="entry name" value="ABC_6TM_MRP1_2_3_6_D1_like"/>
    <property type="match status" value="1"/>
</dbReference>
<dbReference type="Pfam" id="PF00664">
    <property type="entry name" value="ABC_membrane"/>
    <property type="match status" value="2"/>
</dbReference>
<dbReference type="FunFam" id="1.20.1560.10:FF:000007">
    <property type="entry name" value="ATP-binding cassette subfamily C member 1"/>
    <property type="match status" value="1"/>
</dbReference>
<keyword evidence="6" id="KW-0677">Repeat</keyword>
<dbReference type="PROSITE" id="PS50929">
    <property type="entry name" value="ABC_TM1F"/>
    <property type="match status" value="2"/>
</dbReference>
<feature type="compositionally biased region" description="Basic and acidic residues" evidence="16">
    <location>
        <begin position="844"/>
        <end position="857"/>
    </location>
</feature>
<dbReference type="GO" id="GO:0016887">
    <property type="term" value="F:ATP hydrolysis activity"/>
    <property type="evidence" value="ECO:0007669"/>
    <property type="project" value="InterPro"/>
</dbReference>
<evidence type="ECO:0000259" key="19">
    <source>
        <dbReference type="PROSITE" id="PS50929"/>
    </source>
</evidence>
<dbReference type="FunFam" id="1.20.1560.10:FF:000001">
    <property type="entry name" value="ATP-binding cassette subfamily C member 1"/>
    <property type="match status" value="1"/>
</dbReference>
<comment type="similarity">
    <text evidence="2">Belongs to the ABC transporter superfamily. ABCC family. Conjugate transporter (TC 3.A.1.208) subfamily.</text>
</comment>
<feature type="domain" description="ABC transmembrane type-1" evidence="19">
    <location>
        <begin position="902"/>
        <end position="1183"/>
    </location>
</feature>
<dbReference type="InterPro" id="IPR017871">
    <property type="entry name" value="ABC_transporter-like_CS"/>
</dbReference>
<dbReference type="Gene3D" id="3.40.50.300">
    <property type="entry name" value="P-loop containing nucleotide triphosphate hydrolases"/>
    <property type="match status" value="2"/>
</dbReference>
<keyword evidence="5 17" id="KW-0812">Transmembrane</keyword>
<dbReference type="GO" id="GO:0006869">
    <property type="term" value="P:lipid transport"/>
    <property type="evidence" value="ECO:0007669"/>
    <property type="project" value="UniProtKB-KW"/>
</dbReference>
<dbReference type="SMART" id="SM00382">
    <property type="entry name" value="AAA"/>
    <property type="match status" value="2"/>
</dbReference>
<evidence type="ECO:0000256" key="2">
    <source>
        <dbReference type="ARBA" id="ARBA00009726"/>
    </source>
</evidence>
<feature type="region of interest" description="Disordered" evidence="16">
    <location>
        <begin position="796"/>
        <end position="866"/>
    </location>
</feature>
<dbReference type="FunFam" id="3.40.50.300:FF:000293">
    <property type="entry name" value="ATP binding cassette subfamily C member 1"/>
    <property type="match status" value="1"/>
</dbReference>
<protein>
    <recommendedName>
        <fullName evidence="22">Canalicular multispecific organic anion transporter 1</fullName>
    </recommendedName>
</protein>
<evidence type="ECO:0000256" key="8">
    <source>
        <dbReference type="ARBA" id="ARBA00022840"/>
    </source>
</evidence>
<feature type="transmembrane region" description="Helical" evidence="17">
    <location>
        <begin position="493"/>
        <end position="522"/>
    </location>
</feature>
<feature type="transmembrane region" description="Helical" evidence="17">
    <location>
        <begin position="892"/>
        <end position="913"/>
    </location>
</feature>
<dbReference type="CDD" id="cd03250">
    <property type="entry name" value="ABCC_MRP_domain1"/>
    <property type="match status" value="1"/>
</dbReference>
<comment type="catalytic activity">
    <reaction evidence="13">
        <text>ATP + H2O + xenobioticSide 1 = ADP + phosphate + xenobioticSide 2.</text>
        <dbReference type="EC" id="7.6.2.2"/>
    </reaction>
</comment>
<dbReference type="Proteomes" id="UP000694395">
    <property type="component" value="Chromosome 1"/>
</dbReference>
<evidence type="ECO:0008006" key="22">
    <source>
        <dbReference type="Google" id="ProtNLM"/>
    </source>
</evidence>
<feature type="domain" description="ABC transporter" evidence="18">
    <location>
        <begin position="1219"/>
        <end position="1453"/>
    </location>
</feature>
<evidence type="ECO:0000256" key="6">
    <source>
        <dbReference type="ARBA" id="ARBA00022737"/>
    </source>
</evidence>
<evidence type="ECO:0000256" key="15">
    <source>
        <dbReference type="ARBA" id="ARBA00047576"/>
    </source>
</evidence>
<dbReference type="Gene3D" id="1.20.1560.10">
    <property type="entry name" value="ABC transporter type 1, transmembrane domain"/>
    <property type="match status" value="2"/>
</dbReference>
<dbReference type="PROSITE" id="PS00211">
    <property type="entry name" value="ABC_TRANSPORTER_1"/>
    <property type="match status" value="1"/>
</dbReference>
<keyword evidence="7" id="KW-0547">Nucleotide-binding</keyword>
<evidence type="ECO:0000256" key="16">
    <source>
        <dbReference type="SAM" id="MobiDB-lite"/>
    </source>
</evidence>
<evidence type="ECO:0000256" key="11">
    <source>
        <dbReference type="ARBA" id="ARBA00023055"/>
    </source>
</evidence>
<proteinExistence type="inferred from homology"/>
<keyword evidence="9" id="KW-1278">Translocase</keyword>
<dbReference type="GO" id="GO:0005524">
    <property type="term" value="F:ATP binding"/>
    <property type="evidence" value="ECO:0007669"/>
    <property type="project" value="UniProtKB-KW"/>
</dbReference>
<dbReference type="PANTHER" id="PTHR24223">
    <property type="entry name" value="ATP-BINDING CASSETTE SUB-FAMILY C"/>
    <property type="match status" value="1"/>
</dbReference>
<feature type="transmembrane region" description="Helical" evidence="17">
    <location>
        <begin position="93"/>
        <end position="114"/>
    </location>
</feature>
<evidence type="ECO:0000313" key="20">
    <source>
        <dbReference type="Ensembl" id="ENSOMYP00000047193.2"/>
    </source>
</evidence>
<evidence type="ECO:0000256" key="5">
    <source>
        <dbReference type="ARBA" id="ARBA00022692"/>
    </source>
</evidence>
<evidence type="ECO:0000256" key="14">
    <source>
        <dbReference type="ARBA" id="ARBA00047523"/>
    </source>
</evidence>
<keyword evidence="12 17" id="KW-0472">Membrane</keyword>
<evidence type="ECO:0000256" key="7">
    <source>
        <dbReference type="ARBA" id="ARBA00022741"/>
    </source>
</evidence>
<dbReference type="InterPro" id="IPR011527">
    <property type="entry name" value="ABC1_TM_dom"/>
</dbReference>
<dbReference type="InterPro" id="IPR050173">
    <property type="entry name" value="ABC_transporter_C-like"/>
</dbReference>
<reference evidence="20" key="1">
    <citation type="submission" date="2020-07" db="EMBL/GenBank/DDBJ databases">
        <title>A long reads based de novo assembly of the rainbow trout Arlee double haploid line genome.</title>
        <authorList>
            <person name="Gao G."/>
            <person name="Palti Y."/>
        </authorList>
    </citation>
    <scope>NUCLEOTIDE SEQUENCE [LARGE SCALE GENOMIC DNA]</scope>
</reference>
<keyword evidence="4" id="KW-1003">Cell membrane</keyword>
<reference evidence="20" key="2">
    <citation type="submission" date="2025-08" db="UniProtKB">
        <authorList>
            <consortium name="Ensembl"/>
        </authorList>
    </citation>
    <scope>IDENTIFICATION</scope>
</reference>
<dbReference type="SUPFAM" id="SSF52540">
    <property type="entry name" value="P-loop containing nucleoside triphosphate hydrolases"/>
    <property type="match status" value="2"/>
</dbReference>
<name>A0A8C7R6H9_ONCMY</name>
<dbReference type="CDD" id="cd03244">
    <property type="entry name" value="ABCC_MRP_domain2"/>
    <property type="match status" value="1"/>
</dbReference>
<evidence type="ECO:0000256" key="3">
    <source>
        <dbReference type="ARBA" id="ARBA00022448"/>
    </source>
</evidence>
<keyword evidence="21" id="KW-1185">Reference proteome</keyword>
<feature type="domain" description="ABC transporter" evidence="18">
    <location>
        <begin position="571"/>
        <end position="794"/>
    </location>
</feature>
<feature type="transmembrane region" description="Helical" evidence="17">
    <location>
        <begin position="1023"/>
        <end position="1056"/>
    </location>
</feature>
<feature type="transmembrane region" description="Helical" evidence="17">
    <location>
        <begin position="388"/>
        <end position="411"/>
    </location>
</feature>
<dbReference type="FunFam" id="3.40.50.300:FF:000074">
    <property type="entry name" value="Multidrug resistance-associated protein 5 isoform 1"/>
    <property type="match status" value="1"/>
</dbReference>
<dbReference type="GO" id="GO:0008559">
    <property type="term" value="F:ABC-type xenobiotic transporter activity"/>
    <property type="evidence" value="ECO:0007669"/>
    <property type="project" value="UniProtKB-EC"/>
</dbReference>